<name>A0ABS3YYJ2_9BACT</name>
<proteinExistence type="predicted"/>
<organism evidence="3 4">
    <name type="scientific">Niastella soli</name>
    <dbReference type="NCBI Taxonomy" id="2821487"/>
    <lineage>
        <taxon>Bacteria</taxon>
        <taxon>Pseudomonadati</taxon>
        <taxon>Bacteroidota</taxon>
        <taxon>Chitinophagia</taxon>
        <taxon>Chitinophagales</taxon>
        <taxon>Chitinophagaceae</taxon>
        <taxon>Niastella</taxon>
    </lineage>
</organism>
<dbReference type="PROSITE" id="PS51257">
    <property type="entry name" value="PROKAR_LIPOPROTEIN"/>
    <property type="match status" value="1"/>
</dbReference>
<evidence type="ECO:0000313" key="3">
    <source>
        <dbReference type="EMBL" id="MBO9202994.1"/>
    </source>
</evidence>
<dbReference type="RefSeq" id="WP_209141051.1">
    <property type="nucleotide sequence ID" value="NZ_JAGHKO010000005.1"/>
</dbReference>
<feature type="signal peptide" evidence="2">
    <location>
        <begin position="1"/>
        <end position="21"/>
    </location>
</feature>
<dbReference type="Proteomes" id="UP000677244">
    <property type="component" value="Unassembled WGS sequence"/>
</dbReference>
<evidence type="ECO:0000313" key="4">
    <source>
        <dbReference type="Proteomes" id="UP000677244"/>
    </source>
</evidence>
<protein>
    <submittedName>
        <fullName evidence="3">DUF4843 domain-containing protein</fullName>
    </submittedName>
</protein>
<keyword evidence="4" id="KW-1185">Reference proteome</keyword>
<evidence type="ECO:0000256" key="2">
    <source>
        <dbReference type="SAM" id="SignalP"/>
    </source>
</evidence>
<reference evidence="3 4" key="1">
    <citation type="submission" date="2021-03" db="EMBL/GenBank/DDBJ databases">
        <title>Assistant Professor.</title>
        <authorList>
            <person name="Huq M.A."/>
        </authorList>
    </citation>
    <scope>NUCLEOTIDE SEQUENCE [LARGE SCALE GENOMIC DNA]</scope>
    <source>
        <strain evidence="3 4">MAH-29</strain>
    </source>
</reference>
<sequence>MKKYYCIIVLLLAIAAGCKKAAYLMYNNGSRIQLADTATLNYTFIYKDLAVTRDTVYVKLITMGDIKDYSRTVTMEQIDEFDTTYTRDPFTGKNTDSSWKPKPYKAVPGKHYVAFTDPGVQSLLFVSADSPATRLPIILLRDTSLRSNTYRLRIRLTPNDEFGLGERKAIEKTIMFSDKLERFESWKVDNTTAAAYLTFGKYSTGKHQFMIDVLKVKIDEAWYQAALKAQATQHYKNVLRDALTAFNADPANIASGKAPVHETSDPTSPLITFPN</sequence>
<accession>A0ABS3YYJ2</accession>
<feature type="region of interest" description="Disordered" evidence="1">
    <location>
        <begin position="256"/>
        <end position="275"/>
    </location>
</feature>
<gene>
    <name evidence="3" type="ORF">J7I42_22070</name>
</gene>
<feature type="compositionally biased region" description="Polar residues" evidence="1">
    <location>
        <begin position="265"/>
        <end position="275"/>
    </location>
</feature>
<feature type="chain" id="PRO_5045683508" evidence="2">
    <location>
        <begin position="22"/>
        <end position="275"/>
    </location>
</feature>
<keyword evidence="2" id="KW-0732">Signal</keyword>
<dbReference type="Pfam" id="PF16132">
    <property type="entry name" value="DUF4843"/>
    <property type="match status" value="1"/>
</dbReference>
<dbReference type="InterPro" id="IPR032299">
    <property type="entry name" value="DUF4843"/>
</dbReference>
<dbReference type="EMBL" id="JAGHKO010000005">
    <property type="protein sequence ID" value="MBO9202994.1"/>
    <property type="molecule type" value="Genomic_DNA"/>
</dbReference>
<evidence type="ECO:0000256" key="1">
    <source>
        <dbReference type="SAM" id="MobiDB-lite"/>
    </source>
</evidence>
<comment type="caution">
    <text evidence="3">The sequence shown here is derived from an EMBL/GenBank/DDBJ whole genome shotgun (WGS) entry which is preliminary data.</text>
</comment>